<gene>
    <name evidence="2" type="ordered locus">Nwat_0897</name>
</gene>
<evidence type="ECO:0000313" key="2">
    <source>
        <dbReference type="EMBL" id="ADJ27842.1"/>
    </source>
</evidence>
<dbReference type="InterPro" id="IPR002622">
    <property type="entry name" value="Transposase_14"/>
</dbReference>
<dbReference type="Proteomes" id="UP000000393">
    <property type="component" value="Chromosome"/>
</dbReference>
<dbReference type="AlphaFoldDB" id="D8K4E5"/>
<dbReference type="HOGENOM" id="CLU_056788_5_2_6"/>
<dbReference type="OrthoDB" id="6658576at2"/>
<dbReference type="EMBL" id="CP002086">
    <property type="protein sequence ID" value="ADJ27842.1"/>
    <property type="molecule type" value="Genomic_DNA"/>
</dbReference>
<protein>
    <submittedName>
        <fullName evidence="2">Transposase family protein</fullName>
    </submittedName>
</protein>
<name>D8K4E5_NITWC</name>
<evidence type="ECO:0000259" key="1">
    <source>
        <dbReference type="Pfam" id="PF01710"/>
    </source>
</evidence>
<accession>D8K4E5</accession>
<feature type="domain" description="Transposase Synechocystis PCC 6803" evidence="1">
    <location>
        <begin position="6"/>
        <end position="120"/>
    </location>
</feature>
<organism evidence="2 3">
    <name type="scientific">Nitrosococcus watsoni (strain C-113)</name>
    <dbReference type="NCBI Taxonomy" id="105559"/>
    <lineage>
        <taxon>Bacteria</taxon>
        <taxon>Pseudomonadati</taxon>
        <taxon>Pseudomonadota</taxon>
        <taxon>Gammaproteobacteria</taxon>
        <taxon>Chromatiales</taxon>
        <taxon>Chromatiaceae</taxon>
        <taxon>Nitrosococcus</taxon>
    </lineage>
</organism>
<sequence length="128" mass="14635">MLSLGMTYQTPHRIAVLSFIEDGGGKVEAARIFKVSRDTIYRWLRLDEIAPKPPPKMRHRKIDKDALCAHVKKYPDMFLRERAAVFGVHTSSMGHALSKIKISKKRAPLFRAKLYEKAEVFTPPAQDD</sequence>
<dbReference type="InterPro" id="IPR009057">
    <property type="entry name" value="Homeodomain-like_sf"/>
</dbReference>
<dbReference type="RefSeq" id="WP_013219945.1">
    <property type="nucleotide sequence ID" value="NC_014315.1"/>
</dbReference>
<reference evidence="2 3" key="1">
    <citation type="submission" date="2010-06" db="EMBL/GenBank/DDBJ databases">
        <title>Complete sequence of chromosome of Nitrosococcus watsoni C-113.</title>
        <authorList>
            <consortium name="US DOE Joint Genome Institute"/>
            <person name="Lucas S."/>
            <person name="Copeland A."/>
            <person name="Lapidus A."/>
            <person name="Cheng J.-F."/>
            <person name="Bruce D."/>
            <person name="Goodwin L."/>
            <person name="Pitluck S."/>
            <person name="Malfatti S.A."/>
            <person name="Chain P.S.G."/>
            <person name="Land M."/>
            <person name="Hauser L."/>
            <person name="Kyrpides N."/>
            <person name="Ivanova N."/>
            <person name="Cambell M.A."/>
            <person name="Heidelberg J.F."/>
            <person name="Klotz M.G."/>
            <person name="Woyke T."/>
        </authorList>
    </citation>
    <scope>NUCLEOTIDE SEQUENCE [LARGE SCALE GENOMIC DNA]</scope>
    <source>
        <strain evidence="2 3">C-113</strain>
    </source>
</reference>
<evidence type="ECO:0000313" key="3">
    <source>
        <dbReference type="Proteomes" id="UP000000393"/>
    </source>
</evidence>
<dbReference type="eggNOG" id="COG3415">
    <property type="taxonomic scope" value="Bacteria"/>
</dbReference>
<dbReference type="STRING" id="105559.Nwat_0897"/>
<dbReference type="KEGG" id="nwa:Nwat_0897"/>
<dbReference type="Pfam" id="PF01710">
    <property type="entry name" value="HTH_Tnp_IS630"/>
    <property type="match status" value="1"/>
</dbReference>
<keyword evidence="3" id="KW-1185">Reference proteome</keyword>
<proteinExistence type="predicted"/>
<dbReference type="SUPFAM" id="SSF46689">
    <property type="entry name" value="Homeodomain-like"/>
    <property type="match status" value="1"/>
</dbReference>